<dbReference type="PROSITE" id="PS52045">
    <property type="entry name" value="NEPROSIN_PEP_CD"/>
    <property type="match status" value="1"/>
</dbReference>
<dbReference type="PANTHER" id="PTHR31589:SF233">
    <property type="entry name" value="PROTEIN, PUTATIVE (DUF239)-RELATED"/>
    <property type="match status" value="1"/>
</dbReference>
<feature type="signal peptide" evidence="1">
    <location>
        <begin position="1"/>
        <end position="26"/>
    </location>
</feature>
<name>A0A4Y7JC94_PAPSO</name>
<evidence type="ECO:0000256" key="1">
    <source>
        <dbReference type="SAM" id="SignalP"/>
    </source>
</evidence>
<evidence type="ECO:0000313" key="3">
    <source>
        <dbReference type="EMBL" id="RZC57672.1"/>
    </source>
</evidence>
<dbReference type="Gramene" id="RZC57672">
    <property type="protein sequence ID" value="RZC57672"/>
    <property type="gene ID" value="C5167_004971"/>
</dbReference>
<keyword evidence="4" id="KW-1185">Reference proteome</keyword>
<dbReference type="PANTHER" id="PTHR31589">
    <property type="entry name" value="PROTEIN, PUTATIVE (DUF239)-RELATED-RELATED"/>
    <property type="match status" value="1"/>
</dbReference>
<feature type="chain" id="PRO_5021430302" description="Neprosin PEP catalytic domain-containing protein" evidence="1">
    <location>
        <begin position="27"/>
        <end position="406"/>
    </location>
</feature>
<dbReference type="OMA" id="TIPGQHF"/>
<dbReference type="Pfam" id="PF03080">
    <property type="entry name" value="Neprosin"/>
    <property type="match status" value="1"/>
</dbReference>
<dbReference type="Gene3D" id="3.90.1320.10">
    <property type="entry name" value="Outer-capsid protein sigma 3, large lobe"/>
    <property type="match status" value="1"/>
</dbReference>
<dbReference type="InterPro" id="IPR025521">
    <property type="entry name" value="Neprosin_propep"/>
</dbReference>
<dbReference type="AlphaFoldDB" id="A0A4Y7JC94"/>
<organism evidence="3 4">
    <name type="scientific">Papaver somniferum</name>
    <name type="common">Opium poppy</name>
    <dbReference type="NCBI Taxonomy" id="3469"/>
    <lineage>
        <taxon>Eukaryota</taxon>
        <taxon>Viridiplantae</taxon>
        <taxon>Streptophyta</taxon>
        <taxon>Embryophyta</taxon>
        <taxon>Tracheophyta</taxon>
        <taxon>Spermatophyta</taxon>
        <taxon>Magnoliopsida</taxon>
        <taxon>Ranunculales</taxon>
        <taxon>Papaveraceae</taxon>
        <taxon>Papaveroideae</taxon>
        <taxon>Papaver</taxon>
    </lineage>
</organism>
<accession>A0A4Y7JC94</accession>
<keyword evidence="1" id="KW-0732">Signal</keyword>
<evidence type="ECO:0000259" key="2">
    <source>
        <dbReference type="PROSITE" id="PS52045"/>
    </source>
</evidence>
<proteinExistence type="predicted"/>
<dbReference type="Proteomes" id="UP000316621">
    <property type="component" value="Chromosome 4"/>
</dbReference>
<dbReference type="InterPro" id="IPR004314">
    <property type="entry name" value="Neprosin"/>
</dbReference>
<dbReference type="EMBL" id="CM010718">
    <property type="protein sequence ID" value="RZC57672.1"/>
    <property type="molecule type" value="Genomic_DNA"/>
</dbReference>
<gene>
    <name evidence="3" type="ORF">C5167_004971</name>
</gene>
<evidence type="ECO:0000313" key="4">
    <source>
        <dbReference type="Proteomes" id="UP000316621"/>
    </source>
</evidence>
<reference evidence="3 4" key="1">
    <citation type="journal article" date="2018" name="Science">
        <title>The opium poppy genome and morphinan production.</title>
        <authorList>
            <person name="Guo L."/>
            <person name="Winzer T."/>
            <person name="Yang X."/>
            <person name="Li Y."/>
            <person name="Ning Z."/>
            <person name="He Z."/>
            <person name="Teodor R."/>
            <person name="Lu Y."/>
            <person name="Bowser T.A."/>
            <person name="Graham I.A."/>
            <person name="Ye K."/>
        </authorList>
    </citation>
    <scope>NUCLEOTIDE SEQUENCE [LARGE SCALE GENOMIC DNA]</scope>
    <source>
        <strain evidence="4">cv. HN1</strain>
        <tissue evidence="3">Leaves</tissue>
    </source>
</reference>
<dbReference type="STRING" id="3469.A0A4Y7JC94"/>
<dbReference type="InterPro" id="IPR053168">
    <property type="entry name" value="Glutamic_endopeptidase"/>
</dbReference>
<protein>
    <recommendedName>
        <fullName evidence="2">Neprosin PEP catalytic domain-containing protein</fullName>
    </recommendedName>
</protein>
<feature type="domain" description="Neprosin PEP catalytic" evidence="2">
    <location>
        <begin position="153"/>
        <end position="406"/>
    </location>
</feature>
<dbReference type="Pfam" id="PF14365">
    <property type="entry name" value="Neprosin_AP"/>
    <property type="match status" value="1"/>
</dbReference>
<sequence>MSFKDLINLVTLVTILFSFGPKNYYGAKNRPSMEEDMEFEQQLKILNKPPIKTIQTKFGDTYDCINIYKQPAFDHPLLKNHKIQMKPNLVLKEEKINESASGRFSSTHFEISDNERCPMGTVPIRRTKKEELVNAKYFSKWVQTYSSKRSTNYVRMPQHYVYASPSDKKIYHGALARISTQNPLVDSDKFSTAQIWIQNGPDEDINSIEFGWAVHPALFGDSQTRSFGFWTADGFRRTGCYNMLCPGFVQIDPAYTLGEVLRISVDIQNPLYMHFQVQQDLKTGNWWLFDGPDYSPIGYWPKEIFTHLANNASEIKYGGVAGRKVPTEPTPPMGNGKLPTLEFGTSCMMSTMEIVNDNGKLEQVNSSKLELKGSTTFNCYDTLLPQYFNSSYGTVMFFGGPGGNCP</sequence>